<dbReference type="Gene3D" id="1.20.1250.20">
    <property type="entry name" value="MFS general substrate transporter like domains"/>
    <property type="match status" value="2"/>
</dbReference>
<keyword evidence="9" id="KW-1185">Reference proteome</keyword>
<feature type="transmembrane region" description="Helical" evidence="6">
    <location>
        <begin position="182"/>
        <end position="204"/>
    </location>
</feature>
<dbReference type="PROSITE" id="PS50850">
    <property type="entry name" value="MFS"/>
    <property type="match status" value="1"/>
</dbReference>
<keyword evidence="3 6" id="KW-0812">Transmembrane</keyword>
<proteinExistence type="predicted"/>
<dbReference type="InterPro" id="IPR050189">
    <property type="entry name" value="MFS_Efflux_Transporters"/>
</dbReference>
<sequence>MQTSEQDAPQGAEQQAHQETALSRGRIALAIVALSMGGFAIGVTEFGIMGLLQEAVADLDITIPQGGHLVSAYALGVVVGGPVLALFAAKRERRAFALMLLGVFALGHVASFLAPNYQTMLAARFISGLPHGAYFGVAALMAAQMAGPTRRAKAISAVLAGLAVANVIGVPVVTSIGQIFGWRWMFAIVLVLALATMIAVRAFAPRQVPAAGASMRGELKGLRNRRLWVGVALAVVGFSGMFALYSYISPVMTDVAGLDAQYLPFVVGLYGVGMVIGNFLGGWATDKSVLGTVIIAMSLVAVFLFAFGLSAGALIPALLFMVLVAVTSSMLSPSMQTHLIDTAPNAPNAAASIHHSAFNGANALGAILGAQVIAWDWGLRAPSIVGGVGAVIGVLIALYAVKLTRDEEFRRRN</sequence>
<evidence type="ECO:0000256" key="1">
    <source>
        <dbReference type="ARBA" id="ARBA00004651"/>
    </source>
</evidence>
<accession>A0ABU2DNX4</accession>
<dbReference type="Pfam" id="PF07690">
    <property type="entry name" value="MFS_1"/>
    <property type="match status" value="1"/>
</dbReference>
<protein>
    <submittedName>
        <fullName evidence="8">MFS transporter</fullName>
    </submittedName>
</protein>
<feature type="transmembrane region" description="Helical" evidence="6">
    <location>
        <begin position="260"/>
        <end position="281"/>
    </location>
</feature>
<organism evidence="8 9">
    <name type="scientific">Nesterenkonia aerolata</name>
    <dbReference type="NCBI Taxonomy" id="3074079"/>
    <lineage>
        <taxon>Bacteria</taxon>
        <taxon>Bacillati</taxon>
        <taxon>Actinomycetota</taxon>
        <taxon>Actinomycetes</taxon>
        <taxon>Micrococcales</taxon>
        <taxon>Micrococcaceae</taxon>
        <taxon>Nesterenkonia</taxon>
    </lineage>
</organism>
<dbReference type="InterPro" id="IPR036259">
    <property type="entry name" value="MFS_trans_sf"/>
</dbReference>
<reference evidence="8 9" key="1">
    <citation type="submission" date="2023-09" db="EMBL/GenBank/DDBJ databases">
        <title>Description of three actinobacteria isolated from air of manufacturing shop in a pharmaceutical factory.</title>
        <authorList>
            <person name="Zhang D.-F."/>
        </authorList>
    </citation>
    <scope>NUCLEOTIDE SEQUENCE [LARGE SCALE GENOMIC DNA]</scope>
    <source>
        <strain evidence="8 9">LY-0111</strain>
    </source>
</reference>
<evidence type="ECO:0000256" key="4">
    <source>
        <dbReference type="ARBA" id="ARBA00022989"/>
    </source>
</evidence>
<feature type="transmembrane region" description="Helical" evidence="6">
    <location>
        <begin position="225"/>
        <end position="248"/>
    </location>
</feature>
<dbReference type="InterPro" id="IPR011701">
    <property type="entry name" value="MFS"/>
</dbReference>
<feature type="transmembrane region" description="Helical" evidence="6">
    <location>
        <begin position="121"/>
        <end position="142"/>
    </location>
</feature>
<feature type="transmembrane region" description="Helical" evidence="6">
    <location>
        <begin position="288"/>
        <end position="307"/>
    </location>
</feature>
<feature type="transmembrane region" description="Helical" evidence="6">
    <location>
        <begin position="381"/>
        <end position="401"/>
    </location>
</feature>
<evidence type="ECO:0000256" key="5">
    <source>
        <dbReference type="ARBA" id="ARBA00023136"/>
    </source>
</evidence>
<comment type="caution">
    <text evidence="8">The sequence shown here is derived from an EMBL/GenBank/DDBJ whole genome shotgun (WGS) entry which is preliminary data.</text>
</comment>
<feature type="transmembrane region" description="Helical" evidence="6">
    <location>
        <begin position="72"/>
        <end position="89"/>
    </location>
</feature>
<dbReference type="CDD" id="cd17324">
    <property type="entry name" value="MFS_NepI_like"/>
    <property type="match status" value="1"/>
</dbReference>
<feature type="transmembrane region" description="Helical" evidence="6">
    <location>
        <begin position="96"/>
        <end position="115"/>
    </location>
</feature>
<comment type="subcellular location">
    <subcellularLocation>
        <location evidence="1">Cell membrane</location>
        <topology evidence="1">Multi-pass membrane protein</topology>
    </subcellularLocation>
</comment>
<dbReference type="Proteomes" id="UP001251870">
    <property type="component" value="Unassembled WGS sequence"/>
</dbReference>
<feature type="domain" description="Major facilitator superfamily (MFS) profile" evidence="7">
    <location>
        <begin position="30"/>
        <end position="405"/>
    </location>
</feature>
<feature type="transmembrane region" description="Helical" evidence="6">
    <location>
        <begin position="356"/>
        <end position="375"/>
    </location>
</feature>
<dbReference type="InterPro" id="IPR020846">
    <property type="entry name" value="MFS_dom"/>
</dbReference>
<evidence type="ECO:0000259" key="7">
    <source>
        <dbReference type="PROSITE" id="PS50850"/>
    </source>
</evidence>
<gene>
    <name evidence="8" type="ORF">RIL96_01025</name>
</gene>
<keyword evidence="4 6" id="KW-1133">Transmembrane helix</keyword>
<evidence type="ECO:0000313" key="9">
    <source>
        <dbReference type="Proteomes" id="UP001251870"/>
    </source>
</evidence>
<dbReference type="RefSeq" id="WP_310547136.1">
    <property type="nucleotide sequence ID" value="NZ_JAVKGR010000001.1"/>
</dbReference>
<evidence type="ECO:0000256" key="6">
    <source>
        <dbReference type="SAM" id="Phobius"/>
    </source>
</evidence>
<keyword evidence="5 6" id="KW-0472">Membrane</keyword>
<dbReference type="PANTHER" id="PTHR43124:SF3">
    <property type="entry name" value="CHLORAMPHENICOL EFFLUX PUMP RV0191"/>
    <property type="match status" value="1"/>
</dbReference>
<feature type="transmembrane region" description="Helical" evidence="6">
    <location>
        <begin position="27"/>
        <end position="52"/>
    </location>
</feature>
<evidence type="ECO:0000256" key="2">
    <source>
        <dbReference type="ARBA" id="ARBA00022475"/>
    </source>
</evidence>
<dbReference type="SUPFAM" id="SSF103473">
    <property type="entry name" value="MFS general substrate transporter"/>
    <property type="match status" value="1"/>
</dbReference>
<name>A0ABU2DNX4_9MICC</name>
<dbReference type="EMBL" id="JAVKGR010000001">
    <property type="protein sequence ID" value="MDR8018149.1"/>
    <property type="molecule type" value="Genomic_DNA"/>
</dbReference>
<dbReference type="PANTHER" id="PTHR43124">
    <property type="entry name" value="PURINE EFFLUX PUMP PBUE"/>
    <property type="match status" value="1"/>
</dbReference>
<keyword evidence="2" id="KW-1003">Cell membrane</keyword>
<feature type="transmembrane region" description="Helical" evidence="6">
    <location>
        <begin position="313"/>
        <end position="335"/>
    </location>
</feature>
<evidence type="ECO:0000256" key="3">
    <source>
        <dbReference type="ARBA" id="ARBA00022692"/>
    </source>
</evidence>
<feature type="transmembrane region" description="Helical" evidence="6">
    <location>
        <begin position="154"/>
        <end position="176"/>
    </location>
</feature>
<evidence type="ECO:0000313" key="8">
    <source>
        <dbReference type="EMBL" id="MDR8018149.1"/>
    </source>
</evidence>